<keyword evidence="6" id="KW-1185">Reference proteome</keyword>
<name>A0A4Q7KYD5_9PSEU</name>
<dbReference type="InterPro" id="IPR023187">
    <property type="entry name" value="Tscrpt_reg_MarR-type_CS"/>
</dbReference>
<reference evidence="5 6" key="1">
    <citation type="submission" date="2019-02" db="EMBL/GenBank/DDBJ databases">
        <title>Genomic Encyclopedia of Type Strains, Phase IV (KMG-IV): sequencing the most valuable type-strain genomes for metagenomic binning, comparative biology and taxonomic classification.</title>
        <authorList>
            <person name="Goeker M."/>
        </authorList>
    </citation>
    <scope>NUCLEOTIDE SEQUENCE [LARGE SCALE GENOMIC DNA]</scope>
    <source>
        <strain evidence="5 6">DSM 101727</strain>
    </source>
</reference>
<evidence type="ECO:0000256" key="3">
    <source>
        <dbReference type="ARBA" id="ARBA00023163"/>
    </source>
</evidence>
<dbReference type="PRINTS" id="PR00598">
    <property type="entry name" value="HTHMARR"/>
</dbReference>
<evidence type="ECO:0000313" key="6">
    <source>
        <dbReference type="Proteomes" id="UP000294257"/>
    </source>
</evidence>
<dbReference type="SMART" id="SM00347">
    <property type="entry name" value="HTH_MARR"/>
    <property type="match status" value="1"/>
</dbReference>
<dbReference type="GO" id="GO:0003700">
    <property type="term" value="F:DNA-binding transcription factor activity"/>
    <property type="evidence" value="ECO:0007669"/>
    <property type="project" value="InterPro"/>
</dbReference>
<dbReference type="EMBL" id="SGWQ01000003">
    <property type="protein sequence ID" value="RZS41061.1"/>
    <property type="molecule type" value="Genomic_DNA"/>
</dbReference>
<sequence length="164" mass="18759">MAETDSVDEHVTRWREIIDDLDPTVEAVVTRMQWLVAHLRKNKERALTTHELQLFEYQTLHSLAGFDGRASAGELAAALRVAPATMTGRLDTLEERGFVTRGHSSTDRRRVDVELTPAGRARWRGALDAQGREEHRVMAPLTQRERERLADLLRRMLLLAEHTE</sequence>
<proteinExistence type="predicted"/>
<dbReference type="OrthoDB" id="3237509at2"/>
<keyword evidence="2 5" id="KW-0238">DNA-binding</keyword>
<evidence type="ECO:0000256" key="1">
    <source>
        <dbReference type="ARBA" id="ARBA00023015"/>
    </source>
</evidence>
<dbReference type="InterPro" id="IPR036388">
    <property type="entry name" value="WH-like_DNA-bd_sf"/>
</dbReference>
<dbReference type="AlphaFoldDB" id="A0A4Q7KYD5"/>
<dbReference type="SUPFAM" id="SSF46785">
    <property type="entry name" value="Winged helix' DNA-binding domain"/>
    <property type="match status" value="1"/>
</dbReference>
<dbReference type="RefSeq" id="WP_130344023.1">
    <property type="nucleotide sequence ID" value="NZ_SGWQ01000003.1"/>
</dbReference>
<dbReference type="GO" id="GO:0006950">
    <property type="term" value="P:response to stress"/>
    <property type="evidence" value="ECO:0007669"/>
    <property type="project" value="TreeGrafter"/>
</dbReference>
<accession>A0A4Q7KYD5</accession>
<organism evidence="5 6">
    <name type="scientific">Herbihabitans rhizosphaerae</name>
    <dbReference type="NCBI Taxonomy" id="1872711"/>
    <lineage>
        <taxon>Bacteria</taxon>
        <taxon>Bacillati</taxon>
        <taxon>Actinomycetota</taxon>
        <taxon>Actinomycetes</taxon>
        <taxon>Pseudonocardiales</taxon>
        <taxon>Pseudonocardiaceae</taxon>
        <taxon>Herbihabitans</taxon>
    </lineage>
</organism>
<dbReference type="InterPro" id="IPR039422">
    <property type="entry name" value="MarR/SlyA-like"/>
</dbReference>
<comment type="caution">
    <text evidence="5">The sequence shown here is derived from an EMBL/GenBank/DDBJ whole genome shotgun (WGS) entry which is preliminary data.</text>
</comment>
<evidence type="ECO:0000256" key="2">
    <source>
        <dbReference type="ARBA" id="ARBA00023125"/>
    </source>
</evidence>
<dbReference type="PROSITE" id="PS01117">
    <property type="entry name" value="HTH_MARR_1"/>
    <property type="match status" value="1"/>
</dbReference>
<protein>
    <submittedName>
        <fullName evidence="5">DNA-binding MarR family transcriptional regulator</fullName>
    </submittedName>
</protein>
<keyword evidence="3" id="KW-0804">Transcription</keyword>
<dbReference type="Gene3D" id="1.10.10.10">
    <property type="entry name" value="Winged helix-like DNA-binding domain superfamily/Winged helix DNA-binding domain"/>
    <property type="match status" value="1"/>
</dbReference>
<feature type="domain" description="HTH marR-type" evidence="4">
    <location>
        <begin position="25"/>
        <end position="158"/>
    </location>
</feature>
<dbReference type="Pfam" id="PF01047">
    <property type="entry name" value="MarR"/>
    <property type="match status" value="1"/>
</dbReference>
<evidence type="ECO:0000259" key="4">
    <source>
        <dbReference type="PROSITE" id="PS50995"/>
    </source>
</evidence>
<keyword evidence="1" id="KW-0805">Transcription regulation</keyword>
<gene>
    <name evidence="5" type="ORF">EV193_103379</name>
</gene>
<dbReference type="Proteomes" id="UP000294257">
    <property type="component" value="Unassembled WGS sequence"/>
</dbReference>
<evidence type="ECO:0000313" key="5">
    <source>
        <dbReference type="EMBL" id="RZS41061.1"/>
    </source>
</evidence>
<dbReference type="PANTHER" id="PTHR33164">
    <property type="entry name" value="TRANSCRIPTIONAL REGULATOR, MARR FAMILY"/>
    <property type="match status" value="1"/>
</dbReference>
<dbReference type="InterPro" id="IPR036390">
    <property type="entry name" value="WH_DNA-bd_sf"/>
</dbReference>
<dbReference type="InterPro" id="IPR000835">
    <property type="entry name" value="HTH_MarR-typ"/>
</dbReference>
<dbReference type="GO" id="GO:0003677">
    <property type="term" value="F:DNA binding"/>
    <property type="evidence" value="ECO:0007669"/>
    <property type="project" value="UniProtKB-KW"/>
</dbReference>
<dbReference type="PANTHER" id="PTHR33164:SF104">
    <property type="entry name" value="TRANSCRIPTIONAL REGULATORY PROTEIN"/>
    <property type="match status" value="1"/>
</dbReference>
<dbReference type="PROSITE" id="PS50995">
    <property type="entry name" value="HTH_MARR_2"/>
    <property type="match status" value="1"/>
</dbReference>